<dbReference type="Proteomes" id="UP000690515">
    <property type="component" value="Unassembled WGS sequence"/>
</dbReference>
<dbReference type="PANTHER" id="PTHR35936:SF25">
    <property type="entry name" value="ABC TRANSPORTER SUBSTRATE-BINDING PROTEIN"/>
    <property type="match status" value="1"/>
</dbReference>
<keyword evidence="3" id="KW-1185">Reference proteome</keyword>
<comment type="caution">
    <text evidence="2">The sequence shown here is derived from an EMBL/GenBank/DDBJ whole genome shotgun (WGS) entry which is preliminary data.</text>
</comment>
<gene>
    <name evidence="2" type="ORF">KCG35_14275</name>
</gene>
<organism evidence="2 3">
    <name type="scientific">Zooshikella harenae</name>
    <dbReference type="NCBI Taxonomy" id="2827238"/>
    <lineage>
        <taxon>Bacteria</taxon>
        <taxon>Pseudomonadati</taxon>
        <taxon>Pseudomonadota</taxon>
        <taxon>Gammaproteobacteria</taxon>
        <taxon>Oceanospirillales</taxon>
        <taxon>Zooshikellaceae</taxon>
        <taxon>Zooshikella</taxon>
    </lineage>
</organism>
<proteinExistence type="inferred from homology"/>
<comment type="similarity">
    <text evidence="1">Belongs to the bacterial solute-binding protein 3 family.</text>
</comment>
<dbReference type="PANTHER" id="PTHR35936">
    <property type="entry name" value="MEMBRANE-BOUND LYTIC MUREIN TRANSGLYCOSYLASE F"/>
    <property type="match status" value="1"/>
</dbReference>
<evidence type="ECO:0000313" key="3">
    <source>
        <dbReference type="Proteomes" id="UP000690515"/>
    </source>
</evidence>
<reference evidence="2 3" key="1">
    <citation type="submission" date="2021-04" db="EMBL/GenBank/DDBJ databases">
        <authorList>
            <person name="Pira H."/>
            <person name="Risdian C."/>
            <person name="Wink J."/>
        </authorList>
    </citation>
    <scope>NUCLEOTIDE SEQUENCE [LARGE SCALE GENOMIC DNA]</scope>
    <source>
        <strain evidence="2 3">WH53</strain>
    </source>
</reference>
<sequence>MTYCAMGTGIKWPFDGDYDAIYIAWYSDERAKQLNYAEPYLVNRIKFIKRKGEKITYKTLEDLKPYKIGIARDYAYQADFDNAFFFKKEPARTFVLNLKKLLSKRIDLTLEYEWVAKYEIANKAKDTEGKVEFVDNALSENPLHFAVSRKNPNHETIVKKFNEALATLKK</sequence>
<protein>
    <submittedName>
        <fullName evidence="2">Transporter substrate-binding domain-containing protein</fullName>
    </submittedName>
</protein>
<dbReference type="EMBL" id="JAGSOY010000033">
    <property type="protein sequence ID" value="MBU2712229.1"/>
    <property type="molecule type" value="Genomic_DNA"/>
</dbReference>
<dbReference type="SUPFAM" id="SSF53850">
    <property type="entry name" value="Periplasmic binding protein-like II"/>
    <property type="match status" value="1"/>
</dbReference>
<evidence type="ECO:0000313" key="2">
    <source>
        <dbReference type="EMBL" id="MBU2712229.1"/>
    </source>
</evidence>
<dbReference type="RefSeq" id="WP_215820459.1">
    <property type="nucleotide sequence ID" value="NZ_JAGSOY010000033.1"/>
</dbReference>
<accession>A0ABS5ZE13</accession>
<name>A0ABS5ZE13_9GAMM</name>
<dbReference type="Gene3D" id="3.40.190.10">
    <property type="entry name" value="Periplasmic binding protein-like II"/>
    <property type="match status" value="2"/>
</dbReference>
<evidence type="ECO:0000256" key="1">
    <source>
        <dbReference type="ARBA" id="ARBA00010333"/>
    </source>
</evidence>